<comment type="subcellular location">
    <subcellularLocation>
        <location evidence="1">Cell membrane</location>
        <topology evidence="1">Multi-pass membrane protein</topology>
    </subcellularLocation>
</comment>
<evidence type="ECO:0000256" key="5">
    <source>
        <dbReference type="ARBA" id="ARBA00023136"/>
    </source>
</evidence>
<dbReference type="PROSITE" id="PS50850">
    <property type="entry name" value="MFS"/>
    <property type="match status" value="1"/>
</dbReference>
<dbReference type="InterPro" id="IPR001958">
    <property type="entry name" value="Tet-R_TetA/multi-R_MdtG-like"/>
</dbReference>
<keyword evidence="2" id="KW-1003">Cell membrane</keyword>
<dbReference type="Proteomes" id="UP000309133">
    <property type="component" value="Unassembled WGS sequence"/>
</dbReference>
<feature type="transmembrane region" description="Helical" evidence="6">
    <location>
        <begin position="36"/>
        <end position="57"/>
    </location>
</feature>
<feature type="transmembrane region" description="Helical" evidence="6">
    <location>
        <begin position="141"/>
        <end position="160"/>
    </location>
</feature>
<evidence type="ECO:0000256" key="3">
    <source>
        <dbReference type="ARBA" id="ARBA00022692"/>
    </source>
</evidence>
<dbReference type="PRINTS" id="PR01035">
    <property type="entry name" value="TCRTETA"/>
</dbReference>
<evidence type="ECO:0000256" key="4">
    <source>
        <dbReference type="ARBA" id="ARBA00022989"/>
    </source>
</evidence>
<dbReference type="GO" id="GO:0005886">
    <property type="term" value="C:plasma membrane"/>
    <property type="evidence" value="ECO:0007669"/>
    <property type="project" value="UniProtKB-SubCell"/>
</dbReference>
<keyword evidence="4 6" id="KW-1133">Transmembrane helix</keyword>
<feature type="transmembrane region" description="Helical" evidence="6">
    <location>
        <begin position="206"/>
        <end position="230"/>
    </location>
</feature>
<dbReference type="AlphaFoldDB" id="A0A4S4FI42"/>
<comment type="caution">
    <text evidence="8">The sequence shown here is derived from an EMBL/GenBank/DDBJ whole genome shotgun (WGS) entry which is preliminary data.</text>
</comment>
<keyword evidence="3 6" id="KW-0812">Transmembrane</keyword>
<dbReference type="OrthoDB" id="9814303at2"/>
<name>A0A4S4FI42_9MICO</name>
<sequence length="407" mass="40827">MTDRPLTAWPLYAAGFLTAFGSHGVAAGLGVDTESLAISVLTLGILLALYDVAEVVLKPVFGALSDRIGIRPVILLGLGGFALTSVAGALSDEVIWLAVARLGQGASAAAFSPAASAGVARLAGPAPAGRYFGRYGSWKGLGYALGPLLGAGLIAIGGFAALNWTLAGLAVVVAICVFVRIEAIPVVPKVRVTVVDMVRELRARDFLIPVVALATSTAALGIAVGFLPFLGSSMDLPVFVSVAAVTVVAIASSATQPLVGRLVDRVQDRRWEITSSGLVLTAGGFVIIAAAPSVIGIYLGALLIGVGIGATTPAAFTVLASSTPPHRLGRTMGNAELGREIGDAGGPLATGAIIAAAGLPVALAAAAAGSAITGLALLLWSRRPLVGAVGGDLHRQPDDSRRSSGQA</sequence>
<dbReference type="EMBL" id="SSSM01000005">
    <property type="protein sequence ID" value="THG29980.1"/>
    <property type="molecule type" value="Genomic_DNA"/>
</dbReference>
<evidence type="ECO:0000313" key="8">
    <source>
        <dbReference type="EMBL" id="THG29980.1"/>
    </source>
</evidence>
<dbReference type="Pfam" id="PF07690">
    <property type="entry name" value="MFS_1"/>
    <property type="match status" value="1"/>
</dbReference>
<keyword evidence="5 6" id="KW-0472">Membrane</keyword>
<feature type="transmembrane region" description="Helical" evidence="6">
    <location>
        <begin position="297"/>
        <end position="320"/>
    </location>
</feature>
<keyword evidence="9" id="KW-1185">Reference proteome</keyword>
<evidence type="ECO:0000259" key="7">
    <source>
        <dbReference type="PROSITE" id="PS50850"/>
    </source>
</evidence>
<dbReference type="SUPFAM" id="SSF103473">
    <property type="entry name" value="MFS general substrate transporter"/>
    <property type="match status" value="1"/>
</dbReference>
<dbReference type="InterPro" id="IPR036259">
    <property type="entry name" value="MFS_trans_sf"/>
</dbReference>
<reference evidence="8 9" key="1">
    <citation type="submission" date="2019-04" db="EMBL/GenBank/DDBJ databases">
        <authorList>
            <person name="Jiang L."/>
        </authorList>
    </citation>
    <scope>NUCLEOTIDE SEQUENCE [LARGE SCALE GENOMIC DNA]</scope>
    <source>
        <strain evidence="8 9">YIM 131853</strain>
    </source>
</reference>
<dbReference type="PANTHER" id="PTHR43124">
    <property type="entry name" value="PURINE EFFLUX PUMP PBUE"/>
    <property type="match status" value="1"/>
</dbReference>
<dbReference type="InterPro" id="IPR011701">
    <property type="entry name" value="MFS"/>
</dbReference>
<dbReference type="InterPro" id="IPR050189">
    <property type="entry name" value="MFS_Efflux_Transporters"/>
</dbReference>
<gene>
    <name evidence="8" type="ORF">E6C64_15160</name>
</gene>
<evidence type="ECO:0000313" key="9">
    <source>
        <dbReference type="Proteomes" id="UP000309133"/>
    </source>
</evidence>
<dbReference type="GO" id="GO:0022857">
    <property type="term" value="F:transmembrane transporter activity"/>
    <property type="evidence" value="ECO:0007669"/>
    <property type="project" value="InterPro"/>
</dbReference>
<organism evidence="8 9">
    <name type="scientific">Naasia lichenicola</name>
    <dbReference type="NCBI Taxonomy" id="2565933"/>
    <lineage>
        <taxon>Bacteria</taxon>
        <taxon>Bacillati</taxon>
        <taxon>Actinomycetota</taxon>
        <taxon>Actinomycetes</taxon>
        <taxon>Micrococcales</taxon>
        <taxon>Microbacteriaceae</taxon>
        <taxon>Naasia</taxon>
    </lineage>
</organism>
<dbReference type="Gene3D" id="1.20.1250.20">
    <property type="entry name" value="MFS general substrate transporter like domains"/>
    <property type="match status" value="2"/>
</dbReference>
<evidence type="ECO:0000256" key="6">
    <source>
        <dbReference type="SAM" id="Phobius"/>
    </source>
</evidence>
<evidence type="ECO:0000256" key="1">
    <source>
        <dbReference type="ARBA" id="ARBA00004651"/>
    </source>
</evidence>
<dbReference type="PANTHER" id="PTHR43124:SF3">
    <property type="entry name" value="CHLORAMPHENICOL EFFLUX PUMP RV0191"/>
    <property type="match status" value="1"/>
</dbReference>
<accession>A0A4S4FI42</accession>
<evidence type="ECO:0000256" key="2">
    <source>
        <dbReference type="ARBA" id="ARBA00022475"/>
    </source>
</evidence>
<feature type="transmembrane region" description="Helical" evidence="6">
    <location>
        <begin position="166"/>
        <end position="185"/>
    </location>
</feature>
<feature type="transmembrane region" description="Helical" evidence="6">
    <location>
        <begin position="271"/>
        <end position="291"/>
    </location>
</feature>
<feature type="transmembrane region" description="Helical" evidence="6">
    <location>
        <begin position="236"/>
        <end position="259"/>
    </location>
</feature>
<proteinExistence type="predicted"/>
<feature type="domain" description="Major facilitator superfamily (MFS) profile" evidence="7">
    <location>
        <begin position="7"/>
        <end position="385"/>
    </location>
</feature>
<dbReference type="RefSeq" id="WP_136428309.1">
    <property type="nucleotide sequence ID" value="NZ_SSSM01000005.1"/>
</dbReference>
<dbReference type="InterPro" id="IPR020846">
    <property type="entry name" value="MFS_dom"/>
</dbReference>
<protein>
    <submittedName>
        <fullName evidence="8">MFS transporter</fullName>
    </submittedName>
</protein>
<feature type="transmembrane region" description="Helical" evidence="6">
    <location>
        <begin position="69"/>
        <end position="89"/>
    </location>
</feature>
<feature type="transmembrane region" description="Helical" evidence="6">
    <location>
        <begin position="348"/>
        <end position="380"/>
    </location>
</feature>